<dbReference type="InterPro" id="IPR027417">
    <property type="entry name" value="P-loop_NTPase"/>
</dbReference>
<feature type="domain" description="ABC transporter" evidence="10">
    <location>
        <begin position="404"/>
        <end position="624"/>
    </location>
</feature>
<evidence type="ECO:0000256" key="9">
    <source>
        <dbReference type="SAM" id="Phobius"/>
    </source>
</evidence>
<evidence type="ECO:0000256" key="4">
    <source>
        <dbReference type="ARBA" id="ARBA00022737"/>
    </source>
</evidence>
<proteinExistence type="predicted"/>
<dbReference type="KEGG" id="apln:112906115"/>
<dbReference type="Gene3D" id="1.20.1560.10">
    <property type="entry name" value="ABC transporter type 1, transmembrane domain"/>
    <property type="match status" value="2"/>
</dbReference>
<dbReference type="InterPro" id="IPR044726">
    <property type="entry name" value="ABCC_6TM_D2"/>
</dbReference>
<dbReference type="Pfam" id="PF00005">
    <property type="entry name" value="ABC_tran"/>
    <property type="match status" value="2"/>
</dbReference>
<reference evidence="13" key="1">
    <citation type="submission" date="2025-08" db="UniProtKB">
        <authorList>
            <consortium name="RefSeq"/>
        </authorList>
    </citation>
    <scope>IDENTIFICATION</scope>
    <source>
        <tissue evidence="13">Entire body</tissue>
    </source>
</reference>
<dbReference type="Pfam" id="PF00664">
    <property type="entry name" value="ABC_membrane"/>
    <property type="match status" value="2"/>
</dbReference>
<feature type="transmembrane region" description="Helical" evidence="9">
    <location>
        <begin position="794"/>
        <end position="812"/>
    </location>
</feature>
<keyword evidence="4" id="KW-0677">Repeat</keyword>
<keyword evidence="5" id="KW-0547">Nucleotide-binding</keyword>
<feature type="transmembrane region" description="Helical" evidence="9">
    <location>
        <begin position="129"/>
        <end position="146"/>
    </location>
</feature>
<dbReference type="GO" id="GO:0016887">
    <property type="term" value="F:ATP hydrolysis activity"/>
    <property type="evidence" value="ECO:0007669"/>
    <property type="project" value="InterPro"/>
</dbReference>
<dbReference type="GeneID" id="112906115"/>
<dbReference type="PROSITE" id="PS50929">
    <property type="entry name" value="ABC_TM1F"/>
    <property type="match status" value="2"/>
</dbReference>
<evidence type="ECO:0000259" key="11">
    <source>
        <dbReference type="PROSITE" id="PS50929"/>
    </source>
</evidence>
<keyword evidence="3 9" id="KW-0812">Transmembrane</keyword>
<dbReference type="OrthoDB" id="6500128at2759"/>
<dbReference type="InterPro" id="IPR017871">
    <property type="entry name" value="ABC_transporter-like_CS"/>
</dbReference>
<evidence type="ECO:0000313" key="12">
    <source>
        <dbReference type="Proteomes" id="UP000192223"/>
    </source>
</evidence>
<dbReference type="FunFam" id="3.40.50.300:FF:000163">
    <property type="entry name" value="Multidrug resistance-associated protein member 4"/>
    <property type="match status" value="1"/>
</dbReference>
<dbReference type="InterPro" id="IPR044746">
    <property type="entry name" value="ABCC_6TM_D1"/>
</dbReference>
<evidence type="ECO:0000256" key="2">
    <source>
        <dbReference type="ARBA" id="ARBA00022448"/>
    </source>
</evidence>
<dbReference type="InterPro" id="IPR050173">
    <property type="entry name" value="ABC_transporter_C-like"/>
</dbReference>
<dbReference type="SUPFAM" id="SSF90123">
    <property type="entry name" value="ABC transporter transmembrane region"/>
    <property type="match status" value="2"/>
</dbReference>
<dbReference type="FunFam" id="1.20.1560.10:FF:000026">
    <property type="entry name" value="Multidrug resistance-associated protein lethal(2)03659"/>
    <property type="match status" value="1"/>
</dbReference>
<evidence type="ECO:0000256" key="3">
    <source>
        <dbReference type="ARBA" id="ARBA00022692"/>
    </source>
</evidence>
<name>A0A7F5RHV7_AGRPL</name>
<keyword evidence="6" id="KW-0067">ATP-binding</keyword>
<gene>
    <name evidence="13" type="primary">LOC112906115</name>
</gene>
<feature type="transmembrane region" description="Helical" evidence="9">
    <location>
        <begin position="857"/>
        <end position="875"/>
    </location>
</feature>
<feature type="transmembrane region" description="Helical" evidence="9">
    <location>
        <begin position="234"/>
        <end position="254"/>
    </location>
</feature>
<evidence type="ECO:0000313" key="13">
    <source>
        <dbReference type="RefSeq" id="XP_025835568.1"/>
    </source>
</evidence>
<dbReference type="InterPro" id="IPR011527">
    <property type="entry name" value="ABC1_TM_dom"/>
</dbReference>
<dbReference type="InterPro" id="IPR003439">
    <property type="entry name" value="ABC_transporter-like_ATP-bd"/>
</dbReference>
<dbReference type="PANTHER" id="PTHR24223:SF448">
    <property type="entry name" value="FI20146P1-RELATED"/>
    <property type="match status" value="1"/>
</dbReference>
<dbReference type="FunFam" id="3.40.50.300:FF:000973">
    <property type="entry name" value="Multidrug resistance-associated protein 4"/>
    <property type="match status" value="1"/>
</dbReference>
<dbReference type="RefSeq" id="XP_025835568.1">
    <property type="nucleotide sequence ID" value="XM_025979783.1"/>
</dbReference>
<dbReference type="CDD" id="cd18579">
    <property type="entry name" value="ABC_6TM_ABCC_D1"/>
    <property type="match status" value="1"/>
</dbReference>
<comment type="subcellular location">
    <subcellularLocation>
        <location evidence="1">Membrane</location>
        <topology evidence="1">Multi-pass membrane protein</topology>
    </subcellularLocation>
</comment>
<dbReference type="SUPFAM" id="SSF52540">
    <property type="entry name" value="P-loop containing nucleoside triphosphate hydrolases"/>
    <property type="match status" value="2"/>
</dbReference>
<evidence type="ECO:0000259" key="10">
    <source>
        <dbReference type="PROSITE" id="PS50893"/>
    </source>
</evidence>
<organism evidence="12 13">
    <name type="scientific">Agrilus planipennis</name>
    <name type="common">Emerald ash borer</name>
    <name type="synonym">Agrilus marcopoli</name>
    <dbReference type="NCBI Taxonomy" id="224129"/>
    <lineage>
        <taxon>Eukaryota</taxon>
        <taxon>Metazoa</taxon>
        <taxon>Ecdysozoa</taxon>
        <taxon>Arthropoda</taxon>
        <taxon>Hexapoda</taxon>
        <taxon>Insecta</taxon>
        <taxon>Pterygota</taxon>
        <taxon>Neoptera</taxon>
        <taxon>Endopterygota</taxon>
        <taxon>Coleoptera</taxon>
        <taxon>Polyphaga</taxon>
        <taxon>Elateriformia</taxon>
        <taxon>Buprestoidea</taxon>
        <taxon>Buprestidae</taxon>
        <taxon>Agrilinae</taxon>
        <taxon>Agrilus</taxon>
    </lineage>
</organism>
<accession>A0A7F5RHV7</accession>
<dbReference type="GO" id="GO:0005524">
    <property type="term" value="F:ATP binding"/>
    <property type="evidence" value="ECO:0007669"/>
    <property type="project" value="UniProtKB-KW"/>
</dbReference>
<sequence>MKEYLDFKRETNPRANANFLSVITFFFTRQIFKKGVVRGIYERDIYEVLDGYKSGNLGERMEEEWKKAKEKKLPIIVCLFKMFGLEYMAYGIIVFLVKTVLMVVKPLSVGKMISYFDPNKAEKMEREEALFYAFIFLFSTFCWTLFMHNQMFYIHQFVLKIKIALSGLIYRKSLRLSTASTLKFTSGHAITLITKDVQCFNAAPQYAHDLWIGVIHVGVMTYIIYLQIGVSAFAGVGFLVLLIPVQALLGKVAAKLRIKTATMTDKRLKLTQEVLNAIKVVKVYTLENSFMKSLEQIRRKEVIKLKHVFYIRFVALTIGNLCAKISLCLCIVFYTALGKHINAEQAFVVWTSFGTLRAVLTIHLPMGFNLIADMMAAVKRITKFMHAEEVNDLKTCSEKKEPLVNLEKVSVDAGFEKTVLKDVTLKFKSGLNVVTGSVGSGKSFLLKLLLNEISAKTGVVDVVGEVSYASQEPWLFPETVKQNIIFYKPYDADRYQEVVRVCALRKDISMLPERDSTFLIDKGLNLSKGQQARVNLARAVYHDADIYLFDDSLSAVDAHVSGYIFDECIRKFLKDKICVFVTQNHSFLKFAQQVIVLDDGRVEYAGSFDEMPKINLTISDSVDDKIDENTINDSNKTIESKKQEIKEKDDAYEDNALLKVFNSTEKIPNPSTKLYHELQAEGKVPWETYKKYFLFGGGIPTFIVLFIIYSSAQITMSWSDTFIRGWVDIEPKLAKLEANNLTNTTEFEELSHKHTYMLNEYIILVLAAVTTNLVKLFIYFAYNANIGRNLHNTIMSKLLAAPMLFFDIHLSGSILNKFSRDLSIVDEMIPFHLLQCIRVALNLVGAAAVISTINWRLLLPSIVLFVFLYLMRILYLKAGRGVQRLEGATRNPVVGHMNASIEGLLTIRSNKAQNFMKNVFDERQDIYNSATYMGLATSRALGLFADITTFMFLVMIICYFFFIARGEFAGNVGLAITQSFMLTGVLQWGICHWAELETKMTNVQRLLEYESIESEADSENHPKEWPNKGKIEFRKVSLRYKPDGNKVLDDVNFTVEPQQKIGIVGRTGAGKSSIIAVIFKLYEVEGQILIDDVDITNVSNEDVRNSISIIPQDPILFSGTLRDNVDPKGKSTDADIWDALEKVEMKSTISNLKNGIDTEIPEGGSNFSTGQRQLICFARAILKHNKILVLDEATANMDPQTDALIQKIVKSRFEDCTVLTIAHRLSSVMNADKIMVIDSGRVIEYDDPNVLKANSDSLFHRMLKRAGLI</sequence>
<keyword evidence="7 9" id="KW-1133">Transmembrane helix</keyword>
<evidence type="ECO:0000256" key="6">
    <source>
        <dbReference type="ARBA" id="ARBA00022840"/>
    </source>
</evidence>
<dbReference type="AlphaFoldDB" id="A0A7F5RHV7"/>
<dbReference type="Proteomes" id="UP000192223">
    <property type="component" value="Unplaced"/>
</dbReference>
<dbReference type="InterPro" id="IPR003593">
    <property type="entry name" value="AAA+_ATPase"/>
</dbReference>
<evidence type="ECO:0000256" key="5">
    <source>
        <dbReference type="ARBA" id="ARBA00022741"/>
    </source>
</evidence>
<feature type="transmembrane region" description="Helical" evidence="9">
    <location>
        <begin position="692"/>
        <end position="712"/>
    </location>
</feature>
<keyword evidence="8 9" id="KW-0472">Membrane</keyword>
<dbReference type="PROSITE" id="PS50893">
    <property type="entry name" value="ABC_TRANSPORTER_2"/>
    <property type="match status" value="2"/>
</dbReference>
<dbReference type="CDD" id="cd03250">
    <property type="entry name" value="ABCC_MRP_domain1"/>
    <property type="match status" value="1"/>
</dbReference>
<feature type="transmembrane region" description="Helical" evidence="9">
    <location>
        <begin position="87"/>
        <end position="108"/>
    </location>
</feature>
<feature type="domain" description="ABC transporter" evidence="10">
    <location>
        <begin position="1031"/>
        <end position="1264"/>
    </location>
</feature>
<feature type="domain" description="ABC transmembrane type-1" evidence="11">
    <location>
        <begin position="761"/>
        <end position="988"/>
    </location>
</feature>
<dbReference type="PANTHER" id="PTHR24223">
    <property type="entry name" value="ATP-BINDING CASSETTE SUB-FAMILY C"/>
    <property type="match status" value="1"/>
</dbReference>
<dbReference type="InterPro" id="IPR036640">
    <property type="entry name" value="ABC1_TM_sf"/>
</dbReference>
<dbReference type="CDD" id="cd18580">
    <property type="entry name" value="ABC_6TM_ABCC_D2"/>
    <property type="match status" value="1"/>
</dbReference>
<feature type="transmembrane region" description="Helical" evidence="9">
    <location>
        <begin position="347"/>
        <end position="371"/>
    </location>
</feature>
<evidence type="ECO:0000256" key="8">
    <source>
        <dbReference type="ARBA" id="ARBA00023136"/>
    </source>
</evidence>
<dbReference type="InParanoid" id="A0A7F5RHV7"/>
<dbReference type="GO" id="GO:0140359">
    <property type="term" value="F:ABC-type transporter activity"/>
    <property type="evidence" value="ECO:0007669"/>
    <property type="project" value="InterPro"/>
</dbReference>
<keyword evidence="2" id="KW-0813">Transport</keyword>
<dbReference type="PROSITE" id="PS00211">
    <property type="entry name" value="ABC_TRANSPORTER_1"/>
    <property type="match status" value="1"/>
</dbReference>
<evidence type="ECO:0000256" key="1">
    <source>
        <dbReference type="ARBA" id="ARBA00004141"/>
    </source>
</evidence>
<feature type="transmembrane region" description="Helical" evidence="9">
    <location>
        <begin position="309"/>
        <end position="335"/>
    </location>
</feature>
<feature type="transmembrane region" description="Helical" evidence="9">
    <location>
        <begin position="969"/>
        <end position="990"/>
    </location>
</feature>
<evidence type="ECO:0000256" key="7">
    <source>
        <dbReference type="ARBA" id="ARBA00022989"/>
    </source>
</evidence>
<protein>
    <submittedName>
        <fullName evidence="13">Probable multidrug resistance-associated protein lethal(2)03659</fullName>
    </submittedName>
</protein>
<feature type="transmembrane region" description="Helical" evidence="9">
    <location>
        <begin position="761"/>
        <end position="782"/>
    </location>
</feature>
<dbReference type="CDD" id="cd03244">
    <property type="entry name" value="ABCC_MRP_domain2"/>
    <property type="match status" value="1"/>
</dbReference>
<feature type="transmembrane region" description="Helical" evidence="9">
    <location>
        <begin position="832"/>
        <end position="850"/>
    </location>
</feature>
<dbReference type="GO" id="GO:0016020">
    <property type="term" value="C:membrane"/>
    <property type="evidence" value="ECO:0007669"/>
    <property type="project" value="UniProtKB-SubCell"/>
</dbReference>
<feature type="transmembrane region" description="Helical" evidence="9">
    <location>
        <begin position="940"/>
        <end position="962"/>
    </location>
</feature>
<keyword evidence="12" id="KW-1185">Reference proteome</keyword>
<dbReference type="Gene3D" id="3.40.50.300">
    <property type="entry name" value="P-loop containing nucleotide triphosphate hydrolases"/>
    <property type="match status" value="2"/>
</dbReference>
<dbReference type="SMART" id="SM00382">
    <property type="entry name" value="AAA"/>
    <property type="match status" value="2"/>
</dbReference>
<feature type="domain" description="ABC transmembrane type-1" evidence="11">
    <location>
        <begin position="91"/>
        <end position="356"/>
    </location>
</feature>